<evidence type="ECO:0000256" key="1">
    <source>
        <dbReference type="ARBA" id="ARBA00023015"/>
    </source>
</evidence>
<evidence type="ECO:0000256" key="4">
    <source>
        <dbReference type="SAM" id="MobiDB-lite"/>
    </source>
</evidence>
<dbReference type="SMART" id="SM00421">
    <property type="entry name" value="HTH_LUXR"/>
    <property type="match status" value="1"/>
</dbReference>
<evidence type="ECO:0000259" key="6">
    <source>
        <dbReference type="PROSITE" id="PS50112"/>
    </source>
</evidence>
<dbReference type="Pfam" id="PF00196">
    <property type="entry name" value="GerE"/>
    <property type="match status" value="1"/>
</dbReference>
<dbReference type="Pfam" id="PF13426">
    <property type="entry name" value="PAS_9"/>
    <property type="match status" value="1"/>
</dbReference>
<feature type="domain" description="PAC" evidence="7">
    <location>
        <begin position="364"/>
        <end position="414"/>
    </location>
</feature>
<evidence type="ECO:0000313" key="8">
    <source>
        <dbReference type="EMBL" id="MBL0407348.1"/>
    </source>
</evidence>
<dbReference type="InterPro" id="IPR000700">
    <property type="entry name" value="PAS-assoc_C"/>
</dbReference>
<dbReference type="InterPro" id="IPR013656">
    <property type="entry name" value="PAS_4"/>
</dbReference>
<dbReference type="InterPro" id="IPR016032">
    <property type="entry name" value="Sig_transdc_resp-reg_C-effctor"/>
</dbReference>
<dbReference type="GO" id="GO:0006355">
    <property type="term" value="P:regulation of DNA-templated transcription"/>
    <property type="evidence" value="ECO:0007669"/>
    <property type="project" value="InterPro"/>
</dbReference>
<organism evidence="8 9">
    <name type="scientific">Microvirga aerilata</name>
    <dbReference type="NCBI Taxonomy" id="670292"/>
    <lineage>
        <taxon>Bacteria</taxon>
        <taxon>Pseudomonadati</taxon>
        <taxon>Pseudomonadota</taxon>
        <taxon>Alphaproteobacteria</taxon>
        <taxon>Hyphomicrobiales</taxon>
        <taxon>Methylobacteriaceae</taxon>
        <taxon>Microvirga</taxon>
    </lineage>
</organism>
<evidence type="ECO:0000259" key="7">
    <source>
        <dbReference type="PROSITE" id="PS50113"/>
    </source>
</evidence>
<dbReference type="InterPro" id="IPR000014">
    <property type="entry name" value="PAS"/>
</dbReference>
<evidence type="ECO:0000259" key="5">
    <source>
        <dbReference type="PROSITE" id="PS50043"/>
    </source>
</evidence>
<feature type="domain" description="PAS" evidence="6">
    <location>
        <begin position="290"/>
        <end position="337"/>
    </location>
</feature>
<dbReference type="PROSITE" id="PS50112">
    <property type="entry name" value="PAS"/>
    <property type="match status" value="3"/>
</dbReference>
<comment type="caution">
    <text evidence="8">The sequence shown here is derived from an EMBL/GenBank/DDBJ whole genome shotgun (WGS) entry which is preliminary data.</text>
</comment>
<dbReference type="InterPro" id="IPR035965">
    <property type="entry name" value="PAS-like_dom_sf"/>
</dbReference>
<dbReference type="SMART" id="SM00086">
    <property type="entry name" value="PAC"/>
    <property type="match status" value="2"/>
</dbReference>
<dbReference type="Pfam" id="PF13188">
    <property type="entry name" value="PAS_8"/>
    <property type="match status" value="1"/>
</dbReference>
<dbReference type="Proteomes" id="UP000605848">
    <property type="component" value="Unassembled WGS sequence"/>
</dbReference>
<dbReference type="SUPFAM" id="SSF55785">
    <property type="entry name" value="PYP-like sensor domain (PAS domain)"/>
    <property type="match status" value="3"/>
</dbReference>
<keyword evidence="3" id="KW-0804">Transcription</keyword>
<dbReference type="PANTHER" id="PTHR44688">
    <property type="entry name" value="DNA-BINDING TRANSCRIPTIONAL ACTIVATOR DEVR_DOSR"/>
    <property type="match status" value="1"/>
</dbReference>
<dbReference type="Gene3D" id="3.30.450.20">
    <property type="entry name" value="PAS domain"/>
    <property type="match status" value="3"/>
</dbReference>
<keyword evidence="9" id="KW-1185">Reference proteome</keyword>
<gene>
    <name evidence="8" type="ORF">JKG68_25850</name>
</gene>
<sequence length="544" mass="60327">MGRVDLQRPKRLSAADTPGPVRGEAGAAVGDQAPDRSQLEQIIAGLTEGVILVEPDQTITYANEAALEMHGVTHLHELGRTVNEYRNNFVLRQETSHMLDHGRYPIDRVVAGEAFEDVVVVVAHRTNQDRDRTHRIRSLVITDHAGNPDCLVLIVHDVSGQVEAEHRFERAFAANPAPAAICRLMDLRLVMVNEGFLDLTGYKREDVLGRTVYEIDVLERAERRNLALERLRAGETIPQMEACLTVPSDPGGRQVVVAGQPIEVGDVRCMLFTFADLEPRRKAETALRQSEERFAKAFRLAPVPTAISTANDHRFVEVNDSFMRILGYQVQDVIGRQAHELGLWLDDGQRRRFETELAKTGAVRDFEARLQVKDGGDIDCLISAEAITLSDRACILCSFQDITERRRSEEELVTAIEAVMADASWFSRGVVEKLAAMRHPARPGQSPAQAAASIADLTAREREVLALVCQAKSDPEIGTELRLARNTVRNHVASLYQKLGVNRRSALIVWARERGIGGEGIAAKLPKARKRGAEKPGRVVRDNP</sequence>
<evidence type="ECO:0000256" key="3">
    <source>
        <dbReference type="ARBA" id="ARBA00023163"/>
    </source>
</evidence>
<dbReference type="PROSITE" id="PS50043">
    <property type="entry name" value="HTH_LUXR_2"/>
    <property type="match status" value="1"/>
</dbReference>
<keyword evidence="2" id="KW-0238">DNA-binding</keyword>
<reference evidence="8" key="1">
    <citation type="submission" date="2021-01" db="EMBL/GenBank/DDBJ databases">
        <title>Microvirga sp.</title>
        <authorList>
            <person name="Kim M.K."/>
        </authorList>
    </citation>
    <scope>NUCLEOTIDE SEQUENCE</scope>
    <source>
        <strain evidence="8">5420S-16</strain>
    </source>
</reference>
<feature type="domain" description="PAS" evidence="6">
    <location>
        <begin position="35"/>
        <end position="113"/>
    </location>
</feature>
<dbReference type="AlphaFoldDB" id="A0A936ZMJ0"/>
<dbReference type="PROSITE" id="PS50113">
    <property type="entry name" value="PAC"/>
    <property type="match status" value="1"/>
</dbReference>
<dbReference type="SMART" id="SM00091">
    <property type="entry name" value="PAS"/>
    <property type="match status" value="3"/>
</dbReference>
<dbReference type="PRINTS" id="PR00038">
    <property type="entry name" value="HTHLUXR"/>
</dbReference>
<accession>A0A936ZMJ0</accession>
<protein>
    <submittedName>
        <fullName evidence="8">PAS domain S-box protein</fullName>
    </submittedName>
</protein>
<dbReference type="CDD" id="cd00130">
    <property type="entry name" value="PAS"/>
    <property type="match status" value="3"/>
</dbReference>
<evidence type="ECO:0000256" key="2">
    <source>
        <dbReference type="ARBA" id="ARBA00023125"/>
    </source>
</evidence>
<keyword evidence="1" id="KW-0805">Transcription regulation</keyword>
<dbReference type="GO" id="GO:0003677">
    <property type="term" value="F:DNA binding"/>
    <property type="evidence" value="ECO:0007669"/>
    <property type="project" value="UniProtKB-KW"/>
</dbReference>
<dbReference type="Gene3D" id="1.10.10.10">
    <property type="entry name" value="Winged helix-like DNA-binding domain superfamily/Winged helix DNA-binding domain"/>
    <property type="match status" value="1"/>
</dbReference>
<dbReference type="EMBL" id="JAEQMY010000076">
    <property type="protein sequence ID" value="MBL0407348.1"/>
    <property type="molecule type" value="Genomic_DNA"/>
</dbReference>
<name>A0A936ZMJ0_9HYPH</name>
<dbReference type="InterPro" id="IPR001610">
    <property type="entry name" value="PAC"/>
</dbReference>
<feature type="domain" description="PAS" evidence="6">
    <location>
        <begin position="188"/>
        <end position="215"/>
    </location>
</feature>
<dbReference type="NCBIfam" id="TIGR00229">
    <property type="entry name" value="sensory_box"/>
    <property type="match status" value="2"/>
</dbReference>
<dbReference type="InterPro" id="IPR000792">
    <property type="entry name" value="Tscrpt_reg_LuxR_C"/>
</dbReference>
<evidence type="ECO:0000313" key="9">
    <source>
        <dbReference type="Proteomes" id="UP000605848"/>
    </source>
</evidence>
<feature type="region of interest" description="Disordered" evidence="4">
    <location>
        <begin position="1"/>
        <end position="33"/>
    </location>
</feature>
<proteinExistence type="predicted"/>
<dbReference type="SUPFAM" id="SSF46894">
    <property type="entry name" value="C-terminal effector domain of the bipartite response regulators"/>
    <property type="match status" value="1"/>
</dbReference>
<dbReference type="CDD" id="cd06170">
    <property type="entry name" value="LuxR_C_like"/>
    <property type="match status" value="1"/>
</dbReference>
<dbReference type="InterPro" id="IPR036388">
    <property type="entry name" value="WH-like_DNA-bd_sf"/>
</dbReference>
<dbReference type="PANTHER" id="PTHR44688:SF16">
    <property type="entry name" value="DNA-BINDING TRANSCRIPTIONAL ACTIVATOR DEVR_DOSR"/>
    <property type="match status" value="1"/>
</dbReference>
<feature type="domain" description="HTH luxR-type" evidence="5">
    <location>
        <begin position="450"/>
        <end position="515"/>
    </location>
</feature>
<dbReference type="Pfam" id="PF08448">
    <property type="entry name" value="PAS_4"/>
    <property type="match status" value="1"/>
</dbReference>